<comment type="similarity">
    <text evidence="1">Belongs to the unc-93 family.</text>
</comment>
<name>R7UHF4_CAPTE</name>
<feature type="non-terminal residue" evidence="3">
    <location>
        <position position="89"/>
    </location>
</feature>
<keyword evidence="2" id="KW-1133">Transmembrane helix</keyword>
<evidence type="ECO:0000256" key="1">
    <source>
        <dbReference type="ARBA" id="ARBA00009172"/>
    </source>
</evidence>
<feature type="transmembrane region" description="Helical" evidence="2">
    <location>
        <begin position="12"/>
        <end position="28"/>
    </location>
</feature>
<reference evidence="3 5" key="2">
    <citation type="journal article" date="2013" name="Nature">
        <title>Insights into bilaterian evolution from three spiralian genomes.</title>
        <authorList>
            <person name="Simakov O."/>
            <person name="Marletaz F."/>
            <person name="Cho S.J."/>
            <person name="Edsinger-Gonzales E."/>
            <person name="Havlak P."/>
            <person name="Hellsten U."/>
            <person name="Kuo D.H."/>
            <person name="Larsson T."/>
            <person name="Lv J."/>
            <person name="Arendt D."/>
            <person name="Savage R."/>
            <person name="Osoegawa K."/>
            <person name="de Jong P."/>
            <person name="Grimwood J."/>
            <person name="Chapman J.A."/>
            <person name="Shapiro H."/>
            <person name="Aerts A."/>
            <person name="Otillar R.P."/>
            <person name="Terry A.Y."/>
            <person name="Boore J.L."/>
            <person name="Grigoriev I.V."/>
            <person name="Lindberg D.R."/>
            <person name="Seaver E.C."/>
            <person name="Weisblat D.A."/>
            <person name="Putnam N.H."/>
            <person name="Rokhsar D.S."/>
        </authorList>
    </citation>
    <scope>NUCLEOTIDE SEQUENCE</scope>
    <source>
        <strain evidence="3 5">I ESC-2004</strain>
    </source>
</reference>
<keyword evidence="2" id="KW-0472">Membrane</keyword>
<dbReference type="Proteomes" id="UP000014760">
    <property type="component" value="Unassembled WGS sequence"/>
</dbReference>
<evidence type="ECO:0000313" key="4">
    <source>
        <dbReference type="EnsemblMetazoa" id="CapteP71548"/>
    </source>
</evidence>
<evidence type="ECO:0000313" key="5">
    <source>
        <dbReference type="Proteomes" id="UP000014760"/>
    </source>
</evidence>
<feature type="non-terminal residue" evidence="3">
    <location>
        <position position="1"/>
    </location>
</feature>
<feature type="transmembrane region" description="Helical" evidence="2">
    <location>
        <begin position="40"/>
        <end position="61"/>
    </location>
</feature>
<gene>
    <name evidence="3" type="ORF">CAPTEDRAFT_71548</name>
</gene>
<dbReference type="HOGENOM" id="CLU_2461026_0_0_1"/>
<dbReference type="EMBL" id="AMQN01045594">
    <property type="status" value="NOT_ANNOTATED_CDS"/>
    <property type="molecule type" value="Genomic_DNA"/>
</dbReference>
<keyword evidence="2" id="KW-0812">Transmembrane</keyword>
<reference evidence="4" key="3">
    <citation type="submission" date="2015-06" db="UniProtKB">
        <authorList>
            <consortium name="EnsemblMetazoa"/>
        </authorList>
    </citation>
    <scope>IDENTIFICATION</scope>
</reference>
<organism evidence="3">
    <name type="scientific">Capitella teleta</name>
    <name type="common">Polychaete worm</name>
    <dbReference type="NCBI Taxonomy" id="283909"/>
    <lineage>
        <taxon>Eukaryota</taxon>
        <taxon>Metazoa</taxon>
        <taxon>Spiralia</taxon>
        <taxon>Lophotrochozoa</taxon>
        <taxon>Annelida</taxon>
        <taxon>Polychaeta</taxon>
        <taxon>Sedentaria</taxon>
        <taxon>Scolecida</taxon>
        <taxon>Capitellidae</taxon>
        <taxon>Capitella</taxon>
    </lineage>
</organism>
<dbReference type="EMBL" id="KB303370">
    <property type="protein sequence ID" value="ELU03243.1"/>
    <property type="molecule type" value="Genomic_DNA"/>
</dbReference>
<evidence type="ECO:0000256" key="2">
    <source>
        <dbReference type="SAM" id="Phobius"/>
    </source>
</evidence>
<dbReference type="InterPro" id="IPR051951">
    <property type="entry name" value="UNC-93_regulatory"/>
</dbReference>
<protein>
    <submittedName>
        <fullName evidence="3 4">Uncharacterized protein</fullName>
    </submittedName>
</protein>
<sequence length="89" mass="9791">SFITCTSGIWNVGWITLPFGMAHAYVSCSSRYLSKHIGRLPIFATGVLVDASIQITLLLYAPNGTQQFPLYVISGLWGITDGIWQTQIN</sequence>
<reference evidence="5" key="1">
    <citation type="submission" date="2012-12" db="EMBL/GenBank/DDBJ databases">
        <authorList>
            <person name="Hellsten U."/>
            <person name="Grimwood J."/>
            <person name="Chapman J.A."/>
            <person name="Shapiro H."/>
            <person name="Aerts A."/>
            <person name="Otillar R.P."/>
            <person name="Terry A.Y."/>
            <person name="Boore J.L."/>
            <person name="Simakov O."/>
            <person name="Marletaz F."/>
            <person name="Cho S.-J."/>
            <person name="Edsinger-Gonzales E."/>
            <person name="Havlak P."/>
            <person name="Kuo D.-H."/>
            <person name="Larsson T."/>
            <person name="Lv J."/>
            <person name="Arendt D."/>
            <person name="Savage R."/>
            <person name="Osoegawa K."/>
            <person name="de Jong P."/>
            <person name="Lindberg D.R."/>
            <person name="Seaver E.C."/>
            <person name="Weisblat D.A."/>
            <person name="Putnam N.H."/>
            <person name="Grigoriev I.V."/>
            <person name="Rokhsar D.S."/>
        </authorList>
    </citation>
    <scope>NUCLEOTIDE SEQUENCE</scope>
    <source>
        <strain evidence="5">I ESC-2004</strain>
    </source>
</reference>
<keyword evidence="5" id="KW-1185">Reference proteome</keyword>
<dbReference type="OrthoDB" id="78663at2759"/>
<dbReference type="AlphaFoldDB" id="R7UHF4"/>
<dbReference type="EnsemblMetazoa" id="CapteT71548">
    <property type="protein sequence ID" value="CapteP71548"/>
    <property type="gene ID" value="CapteG71548"/>
</dbReference>
<dbReference type="STRING" id="283909.R7UHF4"/>
<dbReference type="PANTHER" id="PTHR19444">
    <property type="entry name" value="UNC-93 RELATED"/>
    <property type="match status" value="1"/>
</dbReference>
<dbReference type="PANTHER" id="PTHR19444:SF13">
    <property type="entry name" value="PROTEIN UNC-93 HOMOLOG A"/>
    <property type="match status" value="1"/>
</dbReference>
<evidence type="ECO:0000313" key="3">
    <source>
        <dbReference type="EMBL" id="ELU03243.1"/>
    </source>
</evidence>
<proteinExistence type="inferred from homology"/>
<dbReference type="OMA" id="THRQWRN"/>
<accession>R7UHF4</accession>